<dbReference type="Gene3D" id="1.20.1250.10">
    <property type="match status" value="1"/>
</dbReference>
<accession>A0A8C5N6U5</accession>
<dbReference type="GO" id="GO:0005125">
    <property type="term" value="F:cytokine activity"/>
    <property type="evidence" value="ECO:0007669"/>
    <property type="project" value="UniProtKB-KW"/>
</dbReference>
<feature type="signal peptide" evidence="9">
    <location>
        <begin position="1"/>
        <end position="20"/>
    </location>
</feature>
<evidence type="ECO:0000313" key="10">
    <source>
        <dbReference type="Ensembl" id="ENSGWIP00000033288.1"/>
    </source>
</evidence>
<proteinExistence type="inferred from homology"/>
<evidence type="ECO:0000256" key="7">
    <source>
        <dbReference type="ARBA" id="ARBA00023157"/>
    </source>
</evidence>
<evidence type="ECO:0000256" key="8">
    <source>
        <dbReference type="RuleBase" id="RU000436"/>
    </source>
</evidence>
<evidence type="ECO:0000256" key="1">
    <source>
        <dbReference type="ARBA" id="ARBA00004613"/>
    </source>
</evidence>
<dbReference type="GO" id="GO:0005615">
    <property type="term" value="C:extracellular space"/>
    <property type="evidence" value="ECO:0007669"/>
    <property type="project" value="UniProtKB-KW"/>
</dbReference>
<dbReference type="InterPro" id="IPR000471">
    <property type="entry name" value="Interferon_alpha/beta/delta"/>
</dbReference>
<reference evidence="10" key="3">
    <citation type="submission" date="2025-09" db="UniProtKB">
        <authorList>
            <consortium name="Ensembl"/>
        </authorList>
    </citation>
    <scope>IDENTIFICATION</scope>
</reference>
<dbReference type="GO" id="GO:0043330">
    <property type="term" value="P:response to exogenous dsRNA"/>
    <property type="evidence" value="ECO:0007669"/>
    <property type="project" value="TreeGrafter"/>
</dbReference>
<keyword evidence="4" id="KW-0964">Secreted</keyword>
<feature type="chain" id="PRO_5034489611" evidence="9">
    <location>
        <begin position="21"/>
        <end position="183"/>
    </location>
</feature>
<protein>
    <submittedName>
        <fullName evidence="10">Interferon a3-like</fullName>
    </submittedName>
</protein>
<keyword evidence="6 8" id="KW-0051">Antiviral defense</keyword>
<dbReference type="Proteomes" id="UP000694680">
    <property type="component" value="Chromosome 19"/>
</dbReference>
<dbReference type="Pfam" id="PF00143">
    <property type="entry name" value="Interferon"/>
    <property type="match status" value="1"/>
</dbReference>
<evidence type="ECO:0000256" key="9">
    <source>
        <dbReference type="SAM" id="SignalP"/>
    </source>
</evidence>
<keyword evidence="11" id="KW-1185">Reference proteome</keyword>
<keyword evidence="5 9" id="KW-0732">Signal</keyword>
<evidence type="ECO:0000313" key="11">
    <source>
        <dbReference type="Proteomes" id="UP000694680"/>
    </source>
</evidence>
<dbReference type="AlphaFoldDB" id="A0A8C5N6U5"/>
<sequence>MMMKKLFACVILCALCVSSGFTLRCPWIDQKFKQYSEETVKLLDNMVKNSTNTSIELDLAFPHHMYERASKAPAEEKLGFLVQVLNEVFALFEEDHTDAHWDEKKVNDFLNVLSRQAAELNACIKRKLHIKKHKNLHHYFQRLSSNVLELKNHSSEAWEITRKEVKVHLLNVDLVASALVPII</sequence>
<gene>
    <name evidence="10" type="primary">LOC114481814</name>
</gene>
<reference evidence="10" key="2">
    <citation type="submission" date="2025-08" db="UniProtKB">
        <authorList>
            <consortium name="Ensembl"/>
        </authorList>
    </citation>
    <scope>IDENTIFICATION</scope>
</reference>
<dbReference type="Ensembl" id="ENSGWIT00000036226.1">
    <property type="protein sequence ID" value="ENSGWIP00000033288.1"/>
    <property type="gene ID" value="ENSGWIG00000017137.1"/>
</dbReference>
<evidence type="ECO:0000256" key="3">
    <source>
        <dbReference type="ARBA" id="ARBA00022514"/>
    </source>
</evidence>
<evidence type="ECO:0000256" key="5">
    <source>
        <dbReference type="ARBA" id="ARBA00022729"/>
    </source>
</evidence>
<evidence type="ECO:0000256" key="2">
    <source>
        <dbReference type="ARBA" id="ARBA00011033"/>
    </source>
</evidence>
<reference evidence="10" key="1">
    <citation type="submission" date="2020-06" db="EMBL/GenBank/DDBJ databases">
        <authorList>
            <consortium name="Wellcome Sanger Institute Data Sharing"/>
        </authorList>
    </citation>
    <scope>NUCLEOTIDE SEQUENCE [LARGE SCALE GENOMIC DNA]</scope>
</reference>
<dbReference type="SMART" id="SM00076">
    <property type="entry name" value="IFabd"/>
    <property type="match status" value="1"/>
</dbReference>
<comment type="similarity">
    <text evidence="2 8">Belongs to the alpha/beta interferon family.</text>
</comment>
<dbReference type="GO" id="GO:0006955">
    <property type="term" value="P:immune response"/>
    <property type="evidence" value="ECO:0007669"/>
    <property type="project" value="UniProtKB-ARBA"/>
</dbReference>
<dbReference type="GO" id="GO:0005126">
    <property type="term" value="F:cytokine receptor binding"/>
    <property type="evidence" value="ECO:0007669"/>
    <property type="project" value="InterPro"/>
</dbReference>
<dbReference type="InterPro" id="IPR009079">
    <property type="entry name" value="4_helix_cytokine-like_core"/>
</dbReference>
<dbReference type="PANTHER" id="PTHR11691:SF73">
    <property type="entry name" value="INTERFERON BETA"/>
    <property type="match status" value="1"/>
</dbReference>
<keyword evidence="3 8" id="KW-0202">Cytokine</keyword>
<name>A0A8C5N6U5_GOUWI</name>
<dbReference type="SUPFAM" id="SSF47266">
    <property type="entry name" value="4-helical cytokines"/>
    <property type="match status" value="1"/>
</dbReference>
<organism evidence="10 11">
    <name type="scientific">Gouania willdenowi</name>
    <name type="common">Blunt-snouted clingfish</name>
    <name type="synonym">Lepadogaster willdenowi</name>
    <dbReference type="NCBI Taxonomy" id="441366"/>
    <lineage>
        <taxon>Eukaryota</taxon>
        <taxon>Metazoa</taxon>
        <taxon>Chordata</taxon>
        <taxon>Craniata</taxon>
        <taxon>Vertebrata</taxon>
        <taxon>Euteleostomi</taxon>
        <taxon>Actinopterygii</taxon>
        <taxon>Neopterygii</taxon>
        <taxon>Teleostei</taxon>
        <taxon>Neoteleostei</taxon>
        <taxon>Acanthomorphata</taxon>
        <taxon>Ovalentaria</taxon>
        <taxon>Blenniimorphae</taxon>
        <taxon>Blenniiformes</taxon>
        <taxon>Gobiesocoidei</taxon>
        <taxon>Gobiesocidae</taxon>
        <taxon>Gobiesocinae</taxon>
        <taxon>Gouania</taxon>
    </lineage>
</organism>
<evidence type="ECO:0000256" key="6">
    <source>
        <dbReference type="ARBA" id="ARBA00023118"/>
    </source>
</evidence>
<evidence type="ECO:0000256" key="4">
    <source>
        <dbReference type="ARBA" id="ARBA00022525"/>
    </source>
</evidence>
<comment type="subcellular location">
    <subcellularLocation>
        <location evidence="1">Secreted</location>
    </subcellularLocation>
</comment>
<keyword evidence="7" id="KW-1015">Disulfide bond</keyword>
<dbReference type="PANTHER" id="PTHR11691">
    <property type="entry name" value="TYPE I INTERFERON"/>
    <property type="match status" value="1"/>
</dbReference>
<dbReference type="GO" id="GO:0051607">
    <property type="term" value="P:defense response to virus"/>
    <property type="evidence" value="ECO:0007669"/>
    <property type="project" value="UniProtKB-KW"/>
</dbReference>